<feature type="domain" description="FAD-binding PCMH-type" evidence="7">
    <location>
        <begin position="1"/>
        <end position="65"/>
    </location>
</feature>
<protein>
    <recommendedName>
        <fullName evidence="6">D-lactate dehydrogenase (cytochrome)</fullName>
        <ecNumber evidence="6">1.1.2.4</ecNumber>
    </recommendedName>
</protein>
<dbReference type="SUPFAM" id="SSF55103">
    <property type="entry name" value="FAD-linked oxidases, C-terminal domain"/>
    <property type="match status" value="1"/>
</dbReference>
<dbReference type="GO" id="GO:1903457">
    <property type="term" value="P:lactate catabolic process"/>
    <property type="evidence" value="ECO:0007669"/>
    <property type="project" value="TreeGrafter"/>
</dbReference>
<evidence type="ECO:0000256" key="2">
    <source>
        <dbReference type="ARBA" id="ARBA00008000"/>
    </source>
</evidence>
<comment type="cofactor">
    <cofactor evidence="1">
        <name>FAD</name>
        <dbReference type="ChEBI" id="CHEBI:57692"/>
    </cofactor>
</comment>
<keyword evidence="5" id="KW-0560">Oxidoreductase</keyword>
<dbReference type="Pfam" id="PF02913">
    <property type="entry name" value="FAD-oxidase_C"/>
    <property type="match status" value="1"/>
</dbReference>
<dbReference type="SUPFAM" id="SSF56176">
    <property type="entry name" value="FAD-binding/transporter-associated domain-like"/>
    <property type="match status" value="1"/>
</dbReference>
<dbReference type="Gene3D" id="1.10.45.10">
    <property type="entry name" value="Vanillyl-alcohol Oxidase, Chain A, domain 4"/>
    <property type="match status" value="1"/>
</dbReference>
<dbReference type="InterPro" id="IPR016169">
    <property type="entry name" value="FAD-bd_PCMH_sub2"/>
</dbReference>
<evidence type="ECO:0000256" key="3">
    <source>
        <dbReference type="ARBA" id="ARBA00022630"/>
    </source>
</evidence>
<dbReference type="GO" id="GO:0005739">
    <property type="term" value="C:mitochondrion"/>
    <property type="evidence" value="ECO:0007669"/>
    <property type="project" value="TreeGrafter"/>
</dbReference>
<dbReference type="InterPro" id="IPR016171">
    <property type="entry name" value="Vanillyl_alc_oxidase_C-sub2"/>
</dbReference>
<dbReference type="Gene3D" id="3.30.70.2740">
    <property type="match status" value="1"/>
</dbReference>
<proteinExistence type="inferred from homology"/>
<accession>A0A7S1AH49</accession>
<dbReference type="GO" id="GO:0071949">
    <property type="term" value="F:FAD binding"/>
    <property type="evidence" value="ECO:0007669"/>
    <property type="project" value="InterPro"/>
</dbReference>
<evidence type="ECO:0000256" key="1">
    <source>
        <dbReference type="ARBA" id="ARBA00001974"/>
    </source>
</evidence>
<dbReference type="Gene3D" id="3.30.465.10">
    <property type="match status" value="1"/>
</dbReference>
<dbReference type="InterPro" id="IPR016164">
    <property type="entry name" value="FAD-linked_Oxase-like_C"/>
</dbReference>
<keyword evidence="3" id="KW-0285">Flavoprotein</keyword>
<evidence type="ECO:0000259" key="7">
    <source>
        <dbReference type="PROSITE" id="PS51387"/>
    </source>
</evidence>
<gene>
    <name evidence="8" type="ORF">NSCI0253_LOCUS28180</name>
</gene>
<dbReference type="AlphaFoldDB" id="A0A7S1AH49"/>
<dbReference type="FunFam" id="3.30.70.2740:FF:000001">
    <property type="entry name" value="D-lactate dehydrogenase mitochondrial"/>
    <property type="match status" value="1"/>
</dbReference>
<reference evidence="8" key="1">
    <citation type="submission" date="2021-01" db="EMBL/GenBank/DDBJ databases">
        <authorList>
            <person name="Corre E."/>
            <person name="Pelletier E."/>
            <person name="Niang G."/>
            <person name="Scheremetjew M."/>
            <person name="Finn R."/>
            <person name="Kale V."/>
            <person name="Holt S."/>
            <person name="Cochrane G."/>
            <person name="Meng A."/>
            <person name="Brown T."/>
            <person name="Cohen L."/>
        </authorList>
    </citation>
    <scope>NUCLEOTIDE SEQUENCE</scope>
</reference>
<keyword evidence="4" id="KW-0274">FAD</keyword>
<evidence type="ECO:0000256" key="6">
    <source>
        <dbReference type="ARBA" id="ARBA00038897"/>
    </source>
</evidence>
<evidence type="ECO:0000313" key="8">
    <source>
        <dbReference type="EMBL" id="CAD8853829.1"/>
    </source>
</evidence>
<dbReference type="PANTHER" id="PTHR11748:SF111">
    <property type="entry name" value="D-LACTATE DEHYDROGENASE, MITOCHONDRIAL-RELATED"/>
    <property type="match status" value="1"/>
</dbReference>
<dbReference type="PANTHER" id="PTHR11748">
    <property type="entry name" value="D-LACTATE DEHYDROGENASE"/>
    <property type="match status" value="1"/>
</dbReference>
<organism evidence="8">
    <name type="scientific">Noctiluca scintillans</name>
    <name type="common">Sea sparkle</name>
    <name type="synonym">Red tide dinoflagellate</name>
    <dbReference type="NCBI Taxonomy" id="2966"/>
    <lineage>
        <taxon>Eukaryota</taxon>
        <taxon>Sar</taxon>
        <taxon>Alveolata</taxon>
        <taxon>Dinophyceae</taxon>
        <taxon>Noctilucales</taxon>
        <taxon>Noctilucaceae</taxon>
        <taxon>Noctiluca</taxon>
    </lineage>
</organism>
<dbReference type="EMBL" id="HBFQ01039748">
    <property type="protein sequence ID" value="CAD8853829.1"/>
    <property type="molecule type" value="Transcribed_RNA"/>
</dbReference>
<comment type="similarity">
    <text evidence="2">Belongs to the FAD-binding oxidoreductase/transferase type 4 family.</text>
</comment>
<dbReference type="GO" id="GO:0004458">
    <property type="term" value="F:D-lactate dehydrogenase (cytochrome) activity"/>
    <property type="evidence" value="ECO:0007669"/>
    <property type="project" value="UniProtKB-EC"/>
</dbReference>
<dbReference type="EC" id="1.1.2.4" evidence="6"/>
<dbReference type="PROSITE" id="PS51387">
    <property type="entry name" value="FAD_PCMH"/>
    <property type="match status" value="1"/>
</dbReference>
<dbReference type="InterPro" id="IPR016166">
    <property type="entry name" value="FAD-bd_PCMH"/>
</dbReference>
<evidence type="ECO:0000256" key="4">
    <source>
        <dbReference type="ARBA" id="ARBA00022827"/>
    </source>
</evidence>
<dbReference type="GO" id="GO:0008720">
    <property type="term" value="F:D-lactate dehydrogenase (NAD+) activity"/>
    <property type="evidence" value="ECO:0007669"/>
    <property type="project" value="TreeGrafter"/>
</dbReference>
<name>A0A7S1AH49_NOCSC</name>
<evidence type="ECO:0000256" key="5">
    <source>
        <dbReference type="ARBA" id="ARBA00023002"/>
    </source>
</evidence>
<sequence length="319" mass="35121">MNTLRYGTTKENVVSLLVVTPQGDMFRTRREVRKSSSGYELNQLYMGSEGTLGIICELTLRLQRVLPFRSGGLLPFADVRAAVSTVVEAVHTDPPSLLRCELLNAEGVECTNVMFRTSLQELPTLFLEFRGSQHADLRRDFDSISAIAARHGCLSEHQRFAASGDELDEIWEARRGCYFAAAMYSGKKGDRLWTGDVCVPVPHLAECVADAEAEVRLNGFKPVICAHIADGNFHCVVPHQPNEREAVRKIEQRLVDRALQLGGTVTGEHGVGIGKVHHSCIEHGQVHIAVQQAVKKALDPLGIMNPGKVLLMESASTER</sequence>
<dbReference type="InterPro" id="IPR036318">
    <property type="entry name" value="FAD-bd_PCMH-like_sf"/>
</dbReference>
<dbReference type="InterPro" id="IPR004113">
    <property type="entry name" value="FAD-bd_oxidored_4_C"/>
</dbReference>
<dbReference type="FunFam" id="1.10.45.10:FF:000001">
    <property type="entry name" value="D-lactate dehydrogenase mitochondrial"/>
    <property type="match status" value="1"/>
</dbReference>